<protein>
    <submittedName>
        <fullName evidence="2">MFS transporter</fullName>
    </submittedName>
</protein>
<keyword evidence="1" id="KW-1133">Transmembrane helix</keyword>
<sequence>MTITASPAPSDDTAFFGHPRGLYVCFATELWERFSFYGMKYLLLLYLTKYHLFSDANGLEVLGGYAALVYAMPVIGGLLADRYLGMRKSVVFGGLLLVLG</sequence>
<evidence type="ECO:0000313" key="3">
    <source>
        <dbReference type="Proteomes" id="UP000259273"/>
    </source>
</evidence>
<keyword evidence="1" id="KW-0472">Membrane</keyword>
<reference evidence="2 3" key="1">
    <citation type="journal article" date="2018" name="Nat. Biotechnol.">
        <title>A standardized bacterial taxonomy based on genome phylogeny substantially revises the tree of life.</title>
        <authorList>
            <person name="Parks D.H."/>
            <person name="Chuvochina M."/>
            <person name="Waite D.W."/>
            <person name="Rinke C."/>
            <person name="Skarshewski A."/>
            <person name="Chaumeil P.A."/>
            <person name="Hugenholtz P."/>
        </authorList>
    </citation>
    <scope>NUCLEOTIDE SEQUENCE [LARGE SCALE GENOMIC DNA]</scope>
    <source>
        <strain evidence="2">UBA9158</strain>
    </source>
</reference>
<comment type="caution">
    <text evidence="2">The sequence shown here is derived from an EMBL/GenBank/DDBJ whole genome shotgun (WGS) entry which is preliminary data.</text>
</comment>
<dbReference type="AlphaFoldDB" id="A0A3C1KR79"/>
<evidence type="ECO:0000256" key="1">
    <source>
        <dbReference type="SAM" id="Phobius"/>
    </source>
</evidence>
<gene>
    <name evidence="2" type="ORF">DCP75_16170</name>
</gene>
<dbReference type="EMBL" id="DMND01000215">
    <property type="protein sequence ID" value="HAN29220.1"/>
    <property type="molecule type" value="Genomic_DNA"/>
</dbReference>
<feature type="non-terminal residue" evidence="2">
    <location>
        <position position="100"/>
    </location>
</feature>
<accession>A0A3C1KR79</accession>
<dbReference type="Proteomes" id="UP000259273">
    <property type="component" value="Unassembled WGS sequence"/>
</dbReference>
<keyword evidence="1" id="KW-0812">Transmembrane</keyword>
<evidence type="ECO:0000313" key="2">
    <source>
        <dbReference type="EMBL" id="HAN29220.1"/>
    </source>
</evidence>
<feature type="transmembrane region" description="Helical" evidence="1">
    <location>
        <begin position="62"/>
        <end position="80"/>
    </location>
</feature>
<dbReference type="SUPFAM" id="SSF103473">
    <property type="entry name" value="MFS general substrate transporter"/>
    <property type="match status" value="1"/>
</dbReference>
<name>A0A3C1KR79_9GAMM</name>
<organism evidence="2 3">
    <name type="scientific">Haliea salexigens</name>
    <dbReference type="NCBI Taxonomy" id="287487"/>
    <lineage>
        <taxon>Bacteria</taxon>
        <taxon>Pseudomonadati</taxon>
        <taxon>Pseudomonadota</taxon>
        <taxon>Gammaproteobacteria</taxon>
        <taxon>Cellvibrionales</taxon>
        <taxon>Halieaceae</taxon>
        <taxon>Haliea</taxon>
    </lineage>
</organism>
<dbReference type="InterPro" id="IPR036259">
    <property type="entry name" value="MFS_trans_sf"/>
</dbReference>
<dbReference type="Gene3D" id="1.20.1250.20">
    <property type="entry name" value="MFS general substrate transporter like domains"/>
    <property type="match status" value="1"/>
</dbReference>
<proteinExistence type="predicted"/>